<dbReference type="PANTHER" id="PTHR46517">
    <property type="entry name" value="FRUCTOSE-2,6-BISPHOSPHATASE TIGAR"/>
    <property type="match status" value="1"/>
</dbReference>
<dbReference type="Pfam" id="PF00300">
    <property type="entry name" value="His_Phos_1"/>
    <property type="match status" value="1"/>
</dbReference>
<organism evidence="2 3">
    <name type="scientific">Candidatus Kaiserbacteria bacterium RIFOXYD1_FULL_47_14</name>
    <dbReference type="NCBI Taxonomy" id="1798533"/>
    <lineage>
        <taxon>Bacteria</taxon>
        <taxon>Candidatus Kaiseribacteriota</taxon>
    </lineage>
</organism>
<dbReference type="CDD" id="cd07067">
    <property type="entry name" value="HP_PGM_like"/>
    <property type="match status" value="1"/>
</dbReference>
<dbReference type="Proteomes" id="UP000176867">
    <property type="component" value="Unassembled WGS sequence"/>
</dbReference>
<dbReference type="AlphaFoldDB" id="A0A1F6G6S9"/>
<dbReference type="GO" id="GO:0043456">
    <property type="term" value="P:regulation of pentose-phosphate shunt"/>
    <property type="evidence" value="ECO:0007669"/>
    <property type="project" value="TreeGrafter"/>
</dbReference>
<dbReference type="EMBL" id="MFMU01000004">
    <property type="protein sequence ID" value="OGG93798.1"/>
    <property type="molecule type" value="Genomic_DNA"/>
</dbReference>
<proteinExistence type="predicted"/>
<dbReference type="GO" id="GO:0045820">
    <property type="term" value="P:negative regulation of glycolytic process"/>
    <property type="evidence" value="ECO:0007669"/>
    <property type="project" value="TreeGrafter"/>
</dbReference>
<dbReference type="SUPFAM" id="SSF53254">
    <property type="entry name" value="Phosphoglycerate mutase-like"/>
    <property type="match status" value="1"/>
</dbReference>
<sequence length="210" mass="24393">MIFYFIRHGETLSNSKHIRQGEEGSLSENGRRQAESVGRVIENLSIKRIISSTYPRAKETAEIINTHINVPVLYSTILGERRNPSEIIGKNRDEPEVAHIIDQMDLSYHNDDYRFSDEENFIDLKKRAKKCLSFLTSQGERKTCVVTHHVFLKMLIAYMLYRERLHASDFAKLSFFNMSDNAGISICEYHPWKMFSSTHGWEVVSFNETP</sequence>
<dbReference type="SMART" id="SM00855">
    <property type="entry name" value="PGAM"/>
    <property type="match status" value="1"/>
</dbReference>
<evidence type="ECO:0000313" key="3">
    <source>
        <dbReference type="Proteomes" id="UP000176867"/>
    </source>
</evidence>
<dbReference type="InterPro" id="IPR029033">
    <property type="entry name" value="His_PPase_superfam"/>
</dbReference>
<gene>
    <name evidence="2" type="ORF">A2609_00935</name>
</gene>
<reference evidence="2 3" key="1">
    <citation type="journal article" date="2016" name="Nat. Commun.">
        <title>Thousands of microbial genomes shed light on interconnected biogeochemical processes in an aquifer system.</title>
        <authorList>
            <person name="Anantharaman K."/>
            <person name="Brown C.T."/>
            <person name="Hug L.A."/>
            <person name="Sharon I."/>
            <person name="Castelle C.J."/>
            <person name="Probst A.J."/>
            <person name="Thomas B.C."/>
            <person name="Singh A."/>
            <person name="Wilkins M.J."/>
            <person name="Karaoz U."/>
            <person name="Brodie E.L."/>
            <person name="Williams K.H."/>
            <person name="Hubbard S.S."/>
            <person name="Banfield J.F."/>
        </authorList>
    </citation>
    <scope>NUCLEOTIDE SEQUENCE [LARGE SCALE GENOMIC DNA]</scope>
</reference>
<evidence type="ECO:0008006" key="4">
    <source>
        <dbReference type="Google" id="ProtNLM"/>
    </source>
</evidence>
<dbReference type="GO" id="GO:0005829">
    <property type="term" value="C:cytosol"/>
    <property type="evidence" value="ECO:0007669"/>
    <property type="project" value="TreeGrafter"/>
</dbReference>
<dbReference type="PANTHER" id="PTHR46517:SF1">
    <property type="entry name" value="FRUCTOSE-2,6-BISPHOSPHATASE TIGAR"/>
    <property type="match status" value="1"/>
</dbReference>
<keyword evidence="1" id="KW-0378">Hydrolase</keyword>
<evidence type="ECO:0000256" key="1">
    <source>
        <dbReference type="ARBA" id="ARBA00022801"/>
    </source>
</evidence>
<evidence type="ECO:0000313" key="2">
    <source>
        <dbReference type="EMBL" id="OGG93798.1"/>
    </source>
</evidence>
<dbReference type="STRING" id="1798533.A2609_00935"/>
<dbReference type="GO" id="GO:0004331">
    <property type="term" value="F:fructose-2,6-bisphosphate 2-phosphatase activity"/>
    <property type="evidence" value="ECO:0007669"/>
    <property type="project" value="TreeGrafter"/>
</dbReference>
<protein>
    <recommendedName>
        <fullName evidence="4">Phosphoglycerate mutase</fullName>
    </recommendedName>
</protein>
<dbReference type="Gene3D" id="3.40.50.1240">
    <property type="entry name" value="Phosphoglycerate mutase-like"/>
    <property type="match status" value="1"/>
</dbReference>
<comment type="caution">
    <text evidence="2">The sequence shown here is derived from an EMBL/GenBank/DDBJ whole genome shotgun (WGS) entry which is preliminary data.</text>
</comment>
<accession>A0A1F6G6S9</accession>
<dbReference type="InterPro" id="IPR051695">
    <property type="entry name" value="Phosphoglycerate_Mutase"/>
</dbReference>
<dbReference type="InterPro" id="IPR013078">
    <property type="entry name" value="His_Pase_superF_clade-1"/>
</dbReference>
<name>A0A1F6G6S9_9BACT</name>